<keyword evidence="5" id="KW-0678">Repressor</keyword>
<evidence type="ECO:0000259" key="15">
    <source>
        <dbReference type="Pfam" id="PF00850"/>
    </source>
</evidence>
<comment type="catalytic activity">
    <reaction evidence="13">
        <text>N(6)-acetyl-L-lysyl-[histone] + H2O = L-lysyl-[histone] + acetate</text>
        <dbReference type="Rhea" id="RHEA:58196"/>
        <dbReference type="Rhea" id="RHEA-COMP:9845"/>
        <dbReference type="Rhea" id="RHEA-COMP:11338"/>
        <dbReference type="ChEBI" id="CHEBI:15377"/>
        <dbReference type="ChEBI" id="CHEBI:29969"/>
        <dbReference type="ChEBI" id="CHEBI:30089"/>
        <dbReference type="ChEBI" id="CHEBI:61930"/>
        <dbReference type="EC" id="3.5.1.98"/>
    </reaction>
    <physiologicalReaction direction="left-to-right" evidence="13">
        <dbReference type="Rhea" id="RHEA:58197"/>
    </physiologicalReaction>
</comment>
<comment type="caution">
    <text evidence="17">The sequence shown here is derived from an EMBL/GenBank/DDBJ whole genome shotgun (WGS) entry which is preliminary data.</text>
</comment>
<evidence type="ECO:0000256" key="11">
    <source>
        <dbReference type="ARBA" id="ARBA00023163"/>
    </source>
</evidence>
<dbReference type="GO" id="GO:0040029">
    <property type="term" value="P:epigenetic regulation of gene expression"/>
    <property type="evidence" value="ECO:0007669"/>
    <property type="project" value="TreeGrafter"/>
</dbReference>
<dbReference type="PANTHER" id="PTHR10625">
    <property type="entry name" value="HISTONE DEACETYLASE HDAC1-RELATED"/>
    <property type="match status" value="1"/>
</dbReference>
<dbReference type="InterPro" id="IPR037138">
    <property type="entry name" value="His_deacetylse_dom_sf"/>
</dbReference>
<keyword evidence="8" id="KW-0862">Zinc</keyword>
<evidence type="ECO:0000259" key="16">
    <source>
        <dbReference type="Pfam" id="PF23121"/>
    </source>
</evidence>
<dbReference type="Pfam" id="PF23121">
    <property type="entry name" value="SPOC_AIPP2"/>
    <property type="match status" value="1"/>
</dbReference>
<accession>A0A6A1W220</accession>
<keyword evidence="7" id="KW-0378">Hydrolase</keyword>
<dbReference type="Pfam" id="PF00850">
    <property type="entry name" value="Hist_deacetyl"/>
    <property type="match status" value="1"/>
</dbReference>
<dbReference type="EMBL" id="RXIC02000022">
    <property type="protein sequence ID" value="KAB1216850.1"/>
    <property type="molecule type" value="Genomic_DNA"/>
</dbReference>
<dbReference type="OrthoDB" id="424012at2759"/>
<protein>
    <recommendedName>
        <fullName evidence="4">histone deacetylase</fullName>
        <ecNumber evidence="4">3.5.1.98</ecNumber>
    </recommendedName>
</protein>
<dbReference type="GO" id="GO:0000118">
    <property type="term" value="C:histone deacetylase complex"/>
    <property type="evidence" value="ECO:0007669"/>
    <property type="project" value="TreeGrafter"/>
</dbReference>
<proteinExistence type="inferred from homology"/>
<evidence type="ECO:0000256" key="4">
    <source>
        <dbReference type="ARBA" id="ARBA00012111"/>
    </source>
</evidence>
<evidence type="ECO:0000256" key="6">
    <source>
        <dbReference type="ARBA" id="ARBA00022723"/>
    </source>
</evidence>
<sequence>MAAQNLSTSTVNLNPGLEPSGLMKPPRHGGVDSMISKQAPQASKRFKEPKVPVTSTKGFGRKEQLVAARMPDKVDETFKTNVEKATNKQKKEKKEIGHWYGICLLQCWGRTFCTSKQECFLQCTFRTFVLLHSQTTKGKGVLVATTEELVCEIPLMDALIPDKEVETSNTKLEKASNKASCKHSASRPCLPIASLEENALLAMDDVAGRQPRDPSISKSVKTSAMKIKDATNKASCSLSMHISPTNSHVEERDLLNILPKFKLHRDNLPALHPTWKGGFVLPATPAKFYGGFQAQPPCTVNRKAFEFSKRMPPVLKVKLLPWCQMWGNLFQNDCPDLKDIALYFFPADNIERSKENMASLFELMEVHDSMMKSCIDGVELLIFTSKQLHLDLQNKLMGANPNELEFRRVISVLGTLPMEVKVDSRNSSGVQRRVGILYDDRMCKHHEPDGDYHPENPNRIRAIWNKLQSAGIPQRCVVLDAKEAEDRYVLSVHSKKHVDLIKNISSKQFDSLRNRIASKFNSIYFNEGSSESAYLAAGSVVEVAEKVAKGELSSAFAIVRPPGHHAEHDEAMGFCLFNNVAVATNFLLNERPELGIKKVLIVDWDVHHGNGTQKMFWKDSRVLFFSVHRHEFGSFYPANDDGFYTMIGEGPGAGYNINVPWENARCGDADYLAVWDHILVPVAKEFNPDIVIVSAGFDAAVGDPLGGCRVTPYGYSVMLKQLMNFAQGKIVLALEGGYNLDSIANSVAACMEVLLEDMPISGSSKAYPFESTWRVIQAVRRELRVFWPTLADELPAKLISQTAAPVPSVPKGRGRKRVNQWPLLFEAWFMMTCANPWGLYYMDILNSDSEAEDDYGAHVPENLEEVLLGVIQPLSKLKVDEDGQAERELFLPDISFFSSAVSHHMMISKLNAGEVNAASNPWRSELSKIDIWYATFGSNMWKPRFLCYIEGGQVEGMAKPCSGSIDRTPPKEIVWRSYPHRFFFGRKCTSSWGPGGVAFLDPESKIQDKAYFCLYRITLEQFNDVLLQENNSTFDMTSPLFDLAALISITSKESSSVEVLPKGWYRNVVYLGKEQDVPILTMTCSHSDVESFKSGELPLRAPGKAYAATLIKGLVEGGQFSEEEAMAYIQEASAKPL</sequence>
<evidence type="ECO:0000256" key="7">
    <source>
        <dbReference type="ARBA" id="ARBA00022801"/>
    </source>
</evidence>
<dbReference type="GO" id="GO:0050793">
    <property type="term" value="P:regulation of developmental process"/>
    <property type="evidence" value="ECO:0007669"/>
    <property type="project" value="UniProtKB-ARBA"/>
</dbReference>
<feature type="domain" description="Histone deacetylase" evidence="15">
    <location>
        <begin position="453"/>
        <end position="753"/>
    </location>
</feature>
<evidence type="ECO:0000256" key="12">
    <source>
        <dbReference type="ARBA" id="ARBA00023242"/>
    </source>
</evidence>
<dbReference type="Gene3D" id="3.10.490.10">
    <property type="entry name" value="Gamma-glutamyl cyclotransferase-like"/>
    <property type="match status" value="1"/>
</dbReference>
<evidence type="ECO:0000256" key="8">
    <source>
        <dbReference type="ARBA" id="ARBA00022833"/>
    </source>
</evidence>
<dbReference type="PANTHER" id="PTHR10625:SF25">
    <property type="entry name" value="HISTONE DEACETYLASE 18-RELATED"/>
    <property type="match status" value="1"/>
</dbReference>
<dbReference type="SUPFAM" id="SSF52768">
    <property type="entry name" value="Arginase/deacetylase"/>
    <property type="match status" value="1"/>
</dbReference>
<dbReference type="InterPro" id="IPR023696">
    <property type="entry name" value="Ureohydrolase_dom_sf"/>
</dbReference>
<comment type="subcellular location">
    <subcellularLocation>
        <location evidence="2">Nucleus</location>
    </subcellularLocation>
</comment>
<dbReference type="Gene3D" id="3.40.800.20">
    <property type="entry name" value="Histone deacetylase domain"/>
    <property type="match status" value="1"/>
</dbReference>
<keyword evidence="12" id="KW-0539">Nucleus</keyword>
<dbReference type="EC" id="3.5.1.98" evidence="4"/>
<evidence type="ECO:0000256" key="1">
    <source>
        <dbReference type="ARBA" id="ARBA00001947"/>
    </source>
</evidence>
<dbReference type="GO" id="GO:0046872">
    <property type="term" value="F:metal ion binding"/>
    <property type="evidence" value="ECO:0007669"/>
    <property type="project" value="UniProtKB-KW"/>
</dbReference>
<dbReference type="PRINTS" id="PR01270">
    <property type="entry name" value="HDASUPER"/>
</dbReference>
<dbReference type="GO" id="GO:0005737">
    <property type="term" value="C:cytoplasm"/>
    <property type="evidence" value="ECO:0007669"/>
    <property type="project" value="UniProtKB-ARBA"/>
</dbReference>
<evidence type="ECO:0000256" key="2">
    <source>
        <dbReference type="ARBA" id="ARBA00004123"/>
    </source>
</evidence>
<feature type="compositionally biased region" description="Polar residues" evidence="14">
    <location>
        <begin position="1"/>
        <end position="13"/>
    </location>
</feature>
<dbReference type="Proteomes" id="UP000516437">
    <property type="component" value="Chromosome 4"/>
</dbReference>
<keyword evidence="11" id="KW-0804">Transcription</keyword>
<evidence type="ECO:0000256" key="10">
    <source>
        <dbReference type="ARBA" id="ARBA00023015"/>
    </source>
</evidence>
<keyword evidence="18" id="KW-1185">Reference proteome</keyword>
<name>A0A6A1W220_9ROSI</name>
<gene>
    <name evidence="17" type="ORF">CJ030_MR4G015464</name>
</gene>
<dbReference type="GO" id="GO:0141221">
    <property type="term" value="F:histone deacetylase activity, hydrolytic mechanism"/>
    <property type="evidence" value="ECO:0007669"/>
    <property type="project" value="UniProtKB-EC"/>
</dbReference>
<dbReference type="InterPro" id="IPR056280">
    <property type="entry name" value="AIPP2-like_SPOC"/>
</dbReference>
<dbReference type="AlphaFoldDB" id="A0A6A1W220"/>
<feature type="domain" description="AIPP2-like SPOC-like" evidence="16">
    <location>
        <begin position="275"/>
        <end position="394"/>
    </location>
</feature>
<keyword evidence="6" id="KW-0479">Metal-binding</keyword>
<evidence type="ECO:0000313" key="17">
    <source>
        <dbReference type="EMBL" id="KAB1216850.1"/>
    </source>
</evidence>
<keyword evidence="10" id="KW-0805">Transcription regulation</keyword>
<evidence type="ECO:0000256" key="5">
    <source>
        <dbReference type="ARBA" id="ARBA00022491"/>
    </source>
</evidence>
<keyword evidence="9" id="KW-0156">Chromatin regulator</keyword>
<comment type="cofactor">
    <cofactor evidence="1">
        <name>Zn(2+)</name>
        <dbReference type="ChEBI" id="CHEBI:29105"/>
    </cofactor>
</comment>
<evidence type="ECO:0000256" key="14">
    <source>
        <dbReference type="SAM" id="MobiDB-lite"/>
    </source>
</evidence>
<dbReference type="FunFam" id="3.40.800.20:FF:000014">
    <property type="entry name" value="Histone deacetylase 15"/>
    <property type="match status" value="1"/>
</dbReference>
<evidence type="ECO:0000256" key="9">
    <source>
        <dbReference type="ARBA" id="ARBA00022853"/>
    </source>
</evidence>
<reference evidence="17 18" key="1">
    <citation type="journal article" date="2019" name="Plant Biotechnol. J.">
        <title>The red bayberry genome and genetic basis of sex determination.</title>
        <authorList>
            <person name="Jia H.M."/>
            <person name="Jia H.J."/>
            <person name="Cai Q.L."/>
            <person name="Wang Y."/>
            <person name="Zhao H.B."/>
            <person name="Yang W.F."/>
            <person name="Wang G.Y."/>
            <person name="Li Y.H."/>
            <person name="Zhan D.L."/>
            <person name="Shen Y.T."/>
            <person name="Niu Q.F."/>
            <person name="Chang L."/>
            <person name="Qiu J."/>
            <person name="Zhao L."/>
            <person name="Xie H.B."/>
            <person name="Fu W.Y."/>
            <person name="Jin J."/>
            <person name="Li X.W."/>
            <person name="Jiao Y."/>
            <person name="Zhou C.C."/>
            <person name="Tu T."/>
            <person name="Chai C.Y."/>
            <person name="Gao J.L."/>
            <person name="Fan L.J."/>
            <person name="van de Weg E."/>
            <person name="Wang J.Y."/>
            <person name="Gao Z.S."/>
        </authorList>
    </citation>
    <scope>NUCLEOTIDE SEQUENCE [LARGE SCALE GENOMIC DNA]</scope>
    <source>
        <tissue evidence="17">Leaves</tissue>
    </source>
</reference>
<comment type="similarity">
    <text evidence="3">Belongs to the histone deacetylase family. HD type 2 subfamily.</text>
</comment>
<organism evidence="17 18">
    <name type="scientific">Morella rubra</name>
    <name type="common">Chinese bayberry</name>
    <dbReference type="NCBI Taxonomy" id="262757"/>
    <lineage>
        <taxon>Eukaryota</taxon>
        <taxon>Viridiplantae</taxon>
        <taxon>Streptophyta</taxon>
        <taxon>Embryophyta</taxon>
        <taxon>Tracheophyta</taxon>
        <taxon>Spermatophyta</taxon>
        <taxon>Magnoliopsida</taxon>
        <taxon>eudicotyledons</taxon>
        <taxon>Gunneridae</taxon>
        <taxon>Pentapetalae</taxon>
        <taxon>rosids</taxon>
        <taxon>fabids</taxon>
        <taxon>Fagales</taxon>
        <taxon>Myricaceae</taxon>
        <taxon>Morella</taxon>
    </lineage>
</organism>
<feature type="region of interest" description="Disordered" evidence="14">
    <location>
        <begin position="1"/>
        <end position="34"/>
    </location>
</feature>
<dbReference type="InterPro" id="IPR023801">
    <property type="entry name" value="His_deacetylse_dom"/>
</dbReference>
<evidence type="ECO:0000256" key="13">
    <source>
        <dbReference type="ARBA" id="ARBA00049416"/>
    </source>
</evidence>
<evidence type="ECO:0000256" key="3">
    <source>
        <dbReference type="ARBA" id="ARBA00007738"/>
    </source>
</evidence>
<dbReference type="InterPro" id="IPR000286">
    <property type="entry name" value="HDACs"/>
</dbReference>
<evidence type="ECO:0000313" key="18">
    <source>
        <dbReference type="Proteomes" id="UP000516437"/>
    </source>
</evidence>